<dbReference type="SUPFAM" id="SSF53098">
    <property type="entry name" value="Ribonuclease H-like"/>
    <property type="match status" value="1"/>
</dbReference>
<evidence type="ECO:0000259" key="5">
    <source>
        <dbReference type="SMART" id="SM00479"/>
    </source>
</evidence>
<evidence type="ECO:0000256" key="4">
    <source>
        <dbReference type="SAM" id="MobiDB-lite"/>
    </source>
</evidence>
<dbReference type="InterPro" id="IPR013520">
    <property type="entry name" value="Ribonucl_H"/>
</dbReference>
<evidence type="ECO:0000256" key="3">
    <source>
        <dbReference type="ARBA" id="ARBA00022839"/>
    </source>
</evidence>
<comment type="caution">
    <text evidence="6">The sequence shown here is derived from an EMBL/GenBank/DDBJ whole genome shotgun (WGS) entry which is preliminary data.</text>
</comment>
<dbReference type="GO" id="GO:0004527">
    <property type="term" value="F:exonuclease activity"/>
    <property type="evidence" value="ECO:0007669"/>
    <property type="project" value="UniProtKB-KW"/>
</dbReference>
<dbReference type="Pfam" id="PF00929">
    <property type="entry name" value="RNase_T"/>
    <property type="match status" value="1"/>
</dbReference>
<reference evidence="7" key="1">
    <citation type="journal article" date="2019" name="Int. J. Syst. Evol. Microbiol.">
        <title>The Global Catalogue of Microorganisms (GCM) 10K type strain sequencing project: providing services to taxonomists for standard genome sequencing and annotation.</title>
        <authorList>
            <consortium name="The Broad Institute Genomics Platform"/>
            <consortium name="The Broad Institute Genome Sequencing Center for Infectious Disease"/>
            <person name="Wu L."/>
            <person name="Ma J."/>
        </authorList>
    </citation>
    <scope>NUCLEOTIDE SEQUENCE [LARGE SCALE GENOMIC DNA]</scope>
    <source>
        <strain evidence="7">CCM 7435</strain>
    </source>
</reference>
<evidence type="ECO:0000313" key="7">
    <source>
        <dbReference type="Proteomes" id="UP001597299"/>
    </source>
</evidence>
<organism evidence="6 7">
    <name type="scientific">Ancylobacter oerskovii</name>
    <dbReference type="NCBI Taxonomy" id="459519"/>
    <lineage>
        <taxon>Bacteria</taxon>
        <taxon>Pseudomonadati</taxon>
        <taxon>Pseudomonadota</taxon>
        <taxon>Alphaproteobacteria</taxon>
        <taxon>Hyphomicrobiales</taxon>
        <taxon>Xanthobacteraceae</taxon>
        <taxon>Ancylobacter</taxon>
    </lineage>
</organism>
<keyword evidence="2" id="KW-0378">Hydrolase</keyword>
<protein>
    <submittedName>
        <fullName evidence="6">Exonuclease domain-containing protein</fullName>
    </submittedName>
</protein>
<feature type="region of interest" description="Disordered" evidence="4">
    <location>
        <begin position="184"/>
        <end position="216"/>
    </location>
</feature>
<accession>A0ABW4Z1F5</accession>
<evidence type="ECO:0000256" key="1">
    <source>
        <dbReference type="ARBA" id="ARBA00022722"/>
    </source>
</evidence>
<dbReference type="Proteomes" id="UP001597299">
    <property type="component" value="Unassembled WGS sequence"/>
</dbReference>
<dbReference type="CDD" id="cd06127">
    <property type="entry name" value="DEDDh"/>
    <property type="match status" value="1"/>
</dbReference>
<dbReference type="Gene3D" id="3.30.420.10">
    <property type="entry name" value="Ribonuclease H-like superfamily/Ribonuclease H"/>
    <property type="match status" value="1"/>
</dbReference>
<proteinExistence type="predicted"/>
<dbReference type="SMART" id="SM00479">
    <property type="entry name" value="EXOIII"/>
    <property type="match status" value="1"/>
</dbReference>
<keyword evidence="3 6" id="KW-0269">Exonuclease</keyword>
<dbReference type="InterPro" id="IPR036397">
    <property type="entry name" value="RNaseH_sf"/>
</dbReference>
<dbReference type="PANTHER" id="PTHR30231:SF4">
    <property type="entry name" value="PROTEIN NEN2"/>
    <property type="match status" value="1"/>
</dbReference>
<name>A0ABW4Z1F5_9HYPH</name>
<gene>
    <name evidence="6" type="ORF">ACFSNC_18090</name>
</gene>
<sequence length="216" mass="24605">MIFPTAPAISRGLQRVIVLDTETTGLSQYDKIITLAALRFEGTELKDSLHHVYDPRKDSHPGALAVHGWDDWTLRFQDLFAETAEEVRDFLLWGDRLVAHNAEFDMRYVEREIRKAGLAPLDHPDVYCTMERSRRRWSGSAKLDLCLDRIGLQRAGARHGAYEDAFLTSCLYFNLQGSNDRPAAPITWPAPTNLRPAPPRPDGTLPRRTPKRRRTA</sequence>
<keyword evidence="7" id="KW-1185">Reference proteome</keyword>
<dbReference type="InterPro" id="IPR012337">
    <property type="entry name" value="RNaseH-like_sf"/>
</dbReference>
<dbReference type="EMBL" id="JBHUHD010000001">
    <property type="protein sequence ID" value="MFD2142322.1"/>
    <property type="molecule type" value="Genomic_DNA"/>
</dbReference>
<keyword evidence="1" id="KW-0540">Nuclease</keyword>
<feature type="domain" description="Exonuclease" evidence="5">
    <location>
        <begin position="15"/>
        <end position="181"/>
    </location>
</feature>
<dbReference type="PANTHER" id="PTHR30231">
    <property type="entry name" value="DNA POLYMERASE III SUBUNIT EPSILON"/>
    <property type="match status" value="1"/>
</dbReference>
<evidence type="ECO:0000256" key="2">
    <source>
        <dbReference type="ARBA" id="ARBA00022801"/>
    </source>
</evidence>
<dbReference type="RefSeq" id="WP_378297123.1">
    <property type="nucleotide sequence ID" value="NZ_JAHBGB010000037.1"/>
</dbReference>
<evidence type="ECO:0000313" key="6">
    <source>
        <dbReference type="EMBL" id="MFD2142322.1"/>
    </source>
</evidence>